<organism evidence="3 4">
    <name type="scientific">Gemmatimonas groenlandica</name>
    <dbReference type="NCBI Taxonomy" id="2732249"/>
    <lineage>
        <taxon>Bacteria</taxon>
        <taxon>Pseudomonadati</taxon>
        <taxon>Gemmatimonadota</taxon>
        <taxon>Gemmatimonadia</taxon>
        <taxon>Gemmatimonadales</taxon>
        <taxon>Gemmatimonadaceae</taxon>
        <taxon>Gemmatimonas</taxon>
    </lineage>
</organism>
<dbReference type="EMBL" id="CP053085">
    <property type="protein sequence ID" value="QJR36764.1"/>
    <property type="molecule type" value="Genomic_DNA"/>
</dbReference>
<accession>A0A6M4IP93</accession>
<sequence length="414" mass="43165">MSDLSNVAAPPSTSPMSAADELELTRVYRERYPDLVAEAKDALGSELEHYSGKIAQQGMLDAWPHRTEYTVPGAFDGALHDAIRAAAAIQRQKHAALHQRGGARVPHVAPLSTNDAVAKLVAVLHEAPVDHDAAVRASREASKHHAAEHVQHVGRTRSWKGPAIAVVVIAVAIVGGSTLLSGAGEEIAVKKAIAAEDARTLSAARGQRGNVDLADGTKARIGSDSRLRMPRAFGTTMRTAEVDGTVSFTVAPGQPLPFTILAGNAIVTATGTRFTVRAFPEEQAVVVGVEEGSVSVRVKDGGDPTDVAAGQAVRVTPDGAVTVLDAVASDVALAWVRDSLVFTDTPARVVLNELSRWFSLSATLADSALGARPVTLRLGMESSGSATAAFAKAAGLTIGFDKQEKVVLSAAPQR</sequence>
<dbReference type="AlphaFoldDB" id="A0A6M4IP93"/>
<proteinExistence type="predicted"/>
<dbReference type="PANTHER" id="PTHR30273">
    <property type="entry name" value="PERIPLASMIC SIGNAL SENSOR AND SIGMA FACTOR ACTIVATOR FECR-RELATED"/>
    <property type="match status" value="1"/>
</dbReference>
<dbReference type="RefSeq" id="WP_171226197.1">
    <property type="nucleotide sequence ID" value="NZ_CP053085.1"/>
</dbReference>
<protein>
    <recommendedName>
        <fullName evidence="2">FecR protein domain-containing protein</fullName>
    </recommendedName>
</protein>
<evidence type="ECO:0000256" key="1">
    <source>
        <dbReference type="SAM" id="MobiDB-lite"/>
    </source>
</evidence>
<dbReference type="InterPro" id="IPR012373">
    <property type="entry name" value="Ferrdict_sens_TM"/>
</dbReference>
<dbReference type="Proteomes" id="UP000500938">
    <property type="component" value="Chromosome"/>
</dbReference>
<reference evidence="3 4" key="1">
    <citation type="submission" date="2020-05" db="EMBL/GenBank/DDBJ databases">
        <title>Complete genome sequence of Gemmatimonas greenlandica TET16.</title>
        <authorList>
            <person name="Zeng Y."/>
        </authorList>
    </citation>
    <scope>NUCLEOTIDE SEQUENCE [LARGE SCALE GENOMIC DNA]</scope>
    <source>
        <strain evidence="3 4">TET16</strain>
    </source>
</reference>
<gene>
    <name evidence="3" type="ORF">HKW67_15195</name>
</gene>
<evidence type="ECO:0000313" key="3">
    <source>
        <dbReference type="EMBL" id="QJR36764.1"/>
    </source>
</evidence>
<feature type="compositionally biased region" description="Low complexity" evidence="1">
    <location>
        <begin position="8"/>
        <end position="19"/>
    </location>
</feature>
<keyword evidence="4" id="KW-1185">Reference proteome</keyword>
<feature type="domain" description="FecR protein" evidence="2">
    <location>
        <begin position="200"/>
        <end position="294"/>
    </location>
</feature>
<evidence type="ECO:0000313" key="4">
    <source>
        <dbReference type="Proteomes" id="UP000500938"/>
    </source>
</evidence>
<dbReference type="InterPro" id="IPR006860">
    <property type="entry name" value="FecR"/>
</dbReference>
<dbReference type="Gene3D" id="2.60.120.1440">
    <property type="match status" value="1"/>
</dbReference>
<evidence type="ECO:0000259" key="2">
    <source>
        <dbReference type="Pfam" id="PF04773"/>
    </source>
</evidence>
<dbReference type="GO" id="GO:0016989">
    <property type="term" value="F:sigma factor antagonist activity"/>
    <property type="evidence" value="ECO:0007669"/>
    <property type="project" value="TreeGrafter"/>
</dbReference>
<dbReference type="Pfam" id="PF04773">
    <property type="entry name" value="FecR"/>
    <property type="match status" value="1"/>
</dbReference>
<feature type="region of interest" description="Disordered" evidence="1">
    <location>
        <begin position="1"/>
        <end position="20"/>
    </location>
</feature>
<name>A0A6M4IP93_9BACT</name>
<dbReference type="PANTHER" id="PTHR30273:SF2">
    <property type="entry name" value="PROTEIN FECR"/>
    <property type="match status" value="1"/>
</dbReference>
<dbReference type="KEGG" id="ggr:HKW67_15195"/>